<reference evidence="2 3" key="1">
    <citation type="journal article" date="2017" name="Genome Biol. Evol.">
        <title>Phytophthora megakarya and P. palmivora, closely related causal agents of cacao black pod rot, underwent increases in genome sizes and gene numbers by different mechanisms.</title>
        <authorList>
            <person name="Ali S.S."/>
            <person name="Shao J."/>
            <person name="Lary D.J."/>
            <person name="Kronmiller B."/>
            <person name="Shen D."/>
            <person name="Strem M.D."/>
            <person name="Amoako-Attah I."/>
            <person name="Akrofi A.Y."/>
            <person name="Begoude B.A."/>
            <person name="Ten Hoopen G.M."/>
            <person name="Coulibaly K."/>
            <person name="Kebe B.I."/>
            <person name="Melnick R.L."/>
            <person name="Guiltinan M.J."/>
            <person name="Tyler B.M."/>
            <person name="Meinhardt L.W."/>
            <person name="Bailey B.A."/>
        </authorList>
    </citation>
    <scope>NUCLEOTIDE SEQUENCE [LARGE SCALE GENOMIC DNA]</scope>
    <source>
        <strain evidence="3">sbr112.9</strain>
    </source>
</reference>
<gene>
    <name evidence="2" type="ORF">PHPALM_15468</name>
</gene>
<comment type="caution">
    <text evidence="2">The sequence shown here is derived from an EMBL/GenBank/DDBJ whole genome shotgun (WGS) entry which is preliminary data.</text>
</comment>
<keyword evidence="3" id="KW-1185">Reference proteome</keyword>
<accession>A0A2P4XS35</accession>
<dbReference type="AlphaFoldDB" id="A0A2P4XS35"/>
<organism evidence="2 3">
    <name type="scientific">Phytophthora palmivora</name>
    <dbReference type="NCBI Taxonomy" id="4796"/>
    <lineage>
        <taxon>Eukaryota</taxon>
        <taxon>Sar</taxon>
        <taxon>Stramenopiles</taxon>
        <taxon>Oomycota</taxon>
        <taxon>Peronosporomycetes</taxon>
        <taxon>Peronosporales</taxon>
        <taxon>Peronosporaceae</taxon>
        <taxon>Phytophthora</taxon>
    </lineage>
</organism>
<proteinExistence type="predicted"/>
<dbReference type="EMBL" id="NCKW01008237">
    <property type="protein sequence ID" value="POM68380.1"/>
    <property type="molecule type" value="Genomic_DNA"/>
</dbReference>
<evidence type="ECO:0000256" key="1">
    <source>
        <dbReference type="SAM" id="SignalP"/>
    </source>
</evidence>
<evidence type="ECO:0000313" key="3">
    <source>
        <dbReference type="Proteomes" id="UP000237271"/>
    </source>
</evidence>
<protein>
    <submittedName>
        <fullName evidence="2">RxLR effector</fullName>
    </submittedName>
</protein>
<dbReference type="Proteomes" id="UP000237271">
    <property type="component" value="Unassembled WGS sequence"/>
</dbReference>
<evidence type="ECO:0000313" key="2">
    <source>
        <dbReference type="EMBL" id="POM68380.1"/>
    </source>
</evidence>
<keyword evidence="1" id="KW-0732">Signal</keyword>
<feature type="non-terminal residue" evidence="2">
    <location>
        <position position="59"/>
    </location>
</feature>
<feature type="chain" id="PRO_5015196788" evidence="1">
    <location>
        <begin position="20"/>
        <end position="59"/>
    </location>
</feature>
<name>A0A2P4XS35_9STRA</name>
<sequence length="59" mass="6552">MRSFCFMLISVFVVSLATGSISTASREIKTIAGVPIADKSTKIIRNRSLRERSSVSERF</sequence>
<feature type="signal peptide" evidence="1">
    <location>
        <begin position="1"/>
        <end position="19"/>
    </location>
</feature>